<protein>
    <submittedName>
        <fullName evidence="9">UvrD-like helicase C-terminal domain-containing protein</fullName>
    </submittedName>
</protein>
<comment type="similarity">
    <text evidence="1">Belongs to the DNA2/NAM7 helicase family.</text>
</comment>
<evidence type="ECO:0000259" key="8">
    <source>
        <dbReference type="Pfam" id="PF13087"/>
    </source>
</evidence>
<dbReference type="InterPro" id="IPR027417">
    <property type="entry name" value="P-loop_NTPase"/>
</dbReference>
<keyword evidence="3" id="KW-0378">Hydrolase</keyword>
<dbReference type="GO" id="GO:0016787">
    <property type="term" value="F:hydrolase activity"/>
    <property type="evidence" value="ECO:0007669"/>
    <property type="project" value="UniProtKB-KW"/>
</dbReference>
<dbReference type="Gene3D" id="3.40.50.300">
    <property type="entry name" value="P-loop containing nucleotide triphosphate hydrolases"/>
    <property type="match status" value="3"/>
</dbReference>
<accession>A0A1C5ARC2</accession>
<dbReference type="AlphaFoldDB" id="A0A1C5ARC2"/>
<organism evidence="9 10">
    <name type="scientific">Micromonospora carbonacea</name>
    <dbReference type="NCBI Taxonomy" id="47853"/>
    <lineage>
        <taxon>Bacteria</taxon>
        <taxon>Bacillati</taxon>
        <taxon>Actinomycetota</taxon>
        <taxon>Actinomycetes</taxon>
        <taxon>Micromonosporales</taxon>
        <taxon>Micromonosporaceae</taxon>
        <taxon>Micromonospora</taxon>
    </lineage>
</organism>
<feature type="domain" description="DNA2/NAM7 helicase-like C-terminal" evidence="8">
    <location>
        <begin position="983"/>
        <end position="1142"/>
    </location>
</feature>
<evidence type="ECO:0000256" key="6">
    <source>
        <dbReference type="SAM" id="MobiDB-lite"/>
    </source>
</evidence>
<dbReference type="Pfam" id="PF13087">
    <property type="entry name" value="AAA_12"/>
    <property type="match status" value="1"/>
</dbReference>
<dbReference type="PANTHER" id="PTHR43788">
    <property type="entry name" value="DNA2/NAM7 HELICASE FAMILY MEMBER"/>
    <property type="match status" value="1"/>
</dbReference>
<evidence type="ECO:0000313" key="10">
    <source>
        <dbReference type="Proteomes" id="UP000183585"/>
    </source>
</evidence>
<keyword evidence="4 9" id="KW-0347">Helicase</keyword>
<evidence type="ECO:0000256" key="1">
    <source>
        <dbReference type="ARBA" id="ARBA00007913"/>
    </source>
</evidence>
<dbReference type="GO" id="GO:0005524">
    <property type="term" value="F:ATP binding"/>
    <property type="evidence" value="ECO:0007669"/>
    <property type="project" value="UniProtKB-KW"/>
</dbReference>
<dbReference type="Proteomes" id="UP000183585">
    <property type="component" value="Unassembled WGS sequence"/>
</dbReference>
<evidence type="ECO:0000256" key="4">
    <source>
        <dbReference type="ARBA" id="ARBA00022806"/>
    </source>
</evidence>
<evidence type="ECO:0000256" key="2">
    <source>
        <dbReference type="ARBA" id="ARBA00022741"/>
    </source>
</evidence>
<reference evidence="10" key="1">
    <citation type="submission" date="2016-06" db="EMBL/GenBank/DDBJ databases">
        <authorList>
            <person name="Varghese N."/>
            <person name="Submissions Spin"/>
        </authorList>
    </citation>
    <scope>NUCLEOTIDE SEQUENCE [LARGE SCALE GENOMIC DNA]</scope>
    <source>
        <strain evidence="10">DSM 43168</strain>
    </source>
</reference>
<dbReference type="InterPro" id="IPR041679">
    <property type="entry name" value="DNA2/NAM7-like_C"/>
</dbReference>
<evidence type="ECO:0000256" key="5">
    <source>
        <dbReference type="ARBA" id="ARBA00022840"/>
    </source>
</evidence>
<dbReference type="EMBL" id="FMCT01000017">
    <property type="protein sequence ID" value="SCF47768.1"/>
    <property type="molecule type" value="Genomic_DNA"/>
</dbReference>
<dbReference type="GO" id="GO:0043139">
    <property type="term" value="F:5'-3' DNA helicase activity"/>
    <property type="evidence" value="ECO:0007669"/>
    <property type="project" value="TreeGrafter"/>
</dbReference>
<gene>
    <name evidence="9" type="ORF">GA0070563_11720</name>
</gene>
<proteinExistence type="inferred from homology"/>
<dbReference type="Pfam" id="PF13086">
    <property type="entry name" value="AAA_11"/>
    <property type="match status" value="1"/>
</dbReference>
<evidence type="ECO:0000313" key="9">
    <source>
        <dbReference type="EMBL" id="SCF47768.1"/>
    </source>
</evidence>
<name>A0A1C5ARC2_9ACTN</name>
<keyword evidence="5" id="KW-0067">ATP-binding</keyword>
<feature type="region of interest" description="Disordered" evidence="6">
    <location>
        <begin position="1161"/>
        <end position="1187"/>
    </location>
</feature>
<dbReference type="InterPro" id="IPR050534">
    <property type="entry name" value="Coronavir_polyprotein_1ab"/>
</dbReference>
<dbReference type="InterPro" id="IPR041677">
    <property type="entry name" value="DNA2/NAM7_AAA_11"/>
</dbReference>
<dbReference type="PANTHER" id="PTHR43788:SF8">
    <property type="entry name" value="DNA-BINDING PROTEIN SMUBP-2"/>
    <property type="match status" value="1"/>
</dbReference>
<evidence type="ECO:0000256" key="3">
    <source>
        <dbReference type="ARBA" id="ARBA00022801"/>
    </source>
</evidence>
<evidence type="ECO:0000259" key="7">
    <source>
        <dbReference type="Pfam" id="PF13086"/>
    </source>
</evidence>
<dbReference type="SUPFAM" id="SSF52540">
    <property type="entry name" value="P-loop containing nucleoside triphosphate hydrolases"/>
    <property type="match status" value="1"/>
</dbReference>
<sequence>MFSPQRIERVNQERLVFAALPGQPLPWEAGHELSRWKLRPNQTWRHVVYLGIYRLDELFEVLSQLFGPGPESYDERPAGESAVAAFAVDEHGHVLRESLVVSSCASATGELLRNRRVRTDWPSRLGAATDDLDESLQKLLPAVTVESEDGEPRLVSGVVDHRVLSDYQKMAVQATGVDAALSFTDIRIRSQIVVRRDEDKRVANECSHGCNRVPASAADHDFLNSFIMQDLGRVAEKIAKGVVGVALNDYLRPEADLATAGRVDVRDRIDAVLAATAPQAVPAGRWPGHPEHTLALNQQLAVCTALGMTAGILGVNGPPGTGKTTMLRDLVAALVVERARRLAALTDPAQAFTGRQLRWSTGHRTRVVDVWRPDLTGFEMVLASTNNGAVQNVTDEIPAADAIDDSWRERAAAVDYFPDIATALLAGQPAAEQPQVVKRGWALVAARLGNKANRSRFVDTFWYHAPDEKRKQPNEGHTWSGLLAVLKGYEQTGPEVPWSTAVSRFRATEARVEAIRAERTRVYHDVERSAHPEIALADLRHALKAAADAVESARLRHGAALDAERERAAEVGRIASALQAEAERDARRRAAAADQTLATAERQVEHLSAGRKANAERALWSCEAELSRWLTAHAAHQRSQPGPWAWLRTLGEARRHWSYHDGQLLAGVRQAQVALDMARAERAAALVEIDVVQRAVDTARRQADEIRRMLAAGIPEPQVDHAPLTAARRRVALAEQEFSTAVQNHRAAEDAVRAAEADLSALQARLGRAASALGRHFPDSEWHADRQRRESAALWTDREWNEARSELFLAALALHKAFLRHNATRLRRNLQAAMDLVGGDMPANLAPDAALAAWQSLFFVVPVVSTTFASYDRVFGHLGREALGWLLVDEAGQATPQNAVGALWRTKRAVVVGDPLQLEPITTLPLRTEQAIRTEQGVDEQWLTSRTSVQRFADRLTPLGTWLAGDGDSDPTWVGVPLTVHRRCDQPMFDIVNRVAYGGLMIDGTGTSAGDRFQLAYPTLPPSKWIDVAGTGARGHWIPDQGRQLDRILATLAELDFDMSEVMVIGPFRDVARELDRRARRYPGLVAGTIHTAQGKQADVVVLVLGGAPDRAGARRWASSRPNLLNVAVSRAKRRLYVIGDRQAWSPLRYFQVLATELPHQEPVPRQPSAPGWRGTGPGANSRPAAW</sequence>
<feature type="domain" description="DNA2/NAM7 helicase helicase" evidence="7">
    <location>
        <begin position="861"/>
        <end position="922"/>
    </location>
</feature>
<keyword evidence="2" id="KW-0547">Nucleotide-binding</keyword>
<keyword evidence="10" id="KW-1185">Reference proteome</keyword>